<dbReference type="SMART" id="SM00407">
    <property type="entry name" value="IGc1"/>
    <property type="match status" value="1"/>
</dbReference>
<dbReference type="PANTHER" id="PTHR47241">
    <property type="entry name" value="FINGER PROTEIN, PUTATIVE-RELATED"/>
    <property type="match status" value="1"/>
</dbReference>
<dbReference type="PROSITE" id="PS00290">
    <property type="entry name" value="IG_MHC"/>
    <property type="match status" value="1"/>
</dbReference>
<dbReference type="Proteomes" id="UP001176940">
    <property type="component" value="Unassembled WGS sequence"/>
</dbReference>
<dbReference type="SUPFAM" id="SSF48726">
    <property type="entry name" value="Immunoglobulin"/>
    <property type="match status" value="1"/>
</dbReference>
<reference evidence="4" key="1">
    <citation type="submission" date="2023-07" db="EMBL/GenBank/DDBJ databases">
        <authorList>
            <person name="Stuckert A."/>
        </authorList>
    </citation>
    <scope>NUCLEOTIDE SEQUENCE</scope>
</reference>
<dbReference type="SUPFAM" id="SSF53098">
    <property type="entry name" value="Ribonuclease H-like"/>
    <property type="match status" value="1"/>
</dbReference>
<dbReference type="InterPro" id="IPR007110">
    <property type="entry name" value="Ig-like_dom"/>
</dbReference>
<evidence type="ECO:0000259" key="3">
    <source>
        <dbReference type="PROSITE" id="PS50835"/>
    </source>
</evidence>
<feature type="transmembrane region" description="Helical" evidence="2">
    <location>
        <begin position="587"/>
        <end position="610"/>
    </location>
</feature>
<dbReference type="Gene3D" id="2.60.40.10">
    <property type="entry name" value="Immunoglobulins"/>
    <property type="match status" value="1"/>
</dbReference>
<keyword evidence="5" id="KW-1185">Reference proteome</keyword>
<sequence>MMPYRLVESEAFKDLMDYAVPRYELPSRHFFSRKAIPALHQHVKERIVHALRQSVSTKKRELVHRPQSHNHSIPSAAVAHQVSHYGAATGKRQQAVLAMKCLGDNRHTAEVLSEFLHQETQSWLGTVDLEAGKVVSDNGRNFMAAISLSQLKHIPCLAHTLNLVVQCFLKSYPGLSDLLLKVRGLCAHIRRSAVHSSRMQTYQRSLNLPQHRLIIDVVTRWNSTLHMLQRLCEQRRAVNFLWEETHTRAGSRMADMELSGVQWSKIKDMCQVLQCFEECTRLVSADNAIISMSIPLMCLLMQSLTHIKDQASAPEEEESLDDSQPLSSQGSVQDEVAGEEEVEDEEDDGDEYIFNQEAFPGSLEIGGVARPGSGFLRDTSDVDLPATAPQPSTTADLTTGTLAHMADYALRILKRDTRITKMMNDDDYWLACLLDPRYKGKLQNIMPHENLELILATKQSTLVDRLLLAFPAHSARDRSHTSSRGQQTRVRPRVKVTGRVSGDVTKLHCQVYGFHPRPVDVKWMNGEDEVHSYKTTHVLPNPDGTYQIRASAEVTPKYGDSYSCYVDHSSLEEPLLVQWEPPQASHLTVVITVVSIVLILTPVIAGVILYTSKYRNKGLSVSGPPQTRRPSLYTQQGPFTLPQSYRVH</sequence>
<accession>A0ABN9LXR0</accession>
<dbReference type="InterPro" id="IPR052865">
    <property type="entry name" value="Zinc_finger_BED"/>
</dbReference>
<dbReference type="InterPro" id="IPR013783">
    <property type="entry name" value="Ig-like_fold"/>
</dbReference>
<feature type="region of interest" description="Disordered" evidence="1">
    <location>
        <begin position="476"/>
        <end position="496"/>
    </location>
</feature>
<feature type="region of interest" description="Disordered" evidence="1">
    <location>
        <begin position="309"/>
        <end position="348"/>
    </location>
</feature>
<dbReference type="PANTHER" id="PTHR47241:SF1">
    <property type="entry name" value="BED-TYPE DOMAIN-CONTAINING PROTEIN"/>
    <property type="match status" value="1"/>
</dbReference>
<dbReference type="InterPro" id="IPR003006">
    <property type="entry name" value="Ig/MHC_CS"/>
</dbReference>
<feature type="compositionally biased region" description="Acidic residues" evidence="1">
    <location>
        <begin position="336"/>
        <end position="348"/>
    </location>
</feature>
<keyword evidence="2" id="KW-1133">Transmembrane helix</keyword>
<organism evidence="4 5">
    <name type="scientific">Ranitomeya imitator</name>
    <name type="common">mimic poison frog</name>
    <dbReference type="NCBI Taxonomy" id="111125"/>
    <lineage>
        <taxon>Eukaryota</taxon>
        <taxon>Metazoa</taxon>
        <taxon>Chordata</taxon>
        <taxon>Craniata</taxon>
        <taxon>Vertebrata</taxon>
        <taxon>Euteleostomi</taxon>
        <taxon>Amphibia</taxon>
        <taxon>Batrachia</taxon>
        <taxon>Anura</taxon>
        <taxon>Neobatrachia</taxon>
        <taxon>Hyloidea</taxon>
        <taxon>Dendrobatidae</taxon>
        <taxon>Dendrobatinae</taxon>
        <taxon>Ranitomeya</taxon>
    </lineage>
</organism>
<dbReference type="Pfam" id="PF07654">
    <property type="entry name" value="C1-set"/>
    <property type="match status" value="1"/>
</dbReference>
<keyword evidence="2" id="KW-0812">Transmembrane</keyword>
<dbReference type="PROSITE" id="PS50835">
    <property type="entry name" value="IG_LIKE"/>
    <property type="match status" value="1"/>
</dbReference>
<dbReference type="InterPro" id="IPR036179">
    <property type="entry name" value="Ig-like_dom_sf"/>
</dbReference>
<keyword evidence="2" id="KW-0472">Membrane</keyword>
<dbReference type="InterPro" id="IPR003597">
    <property type="entry name" value="Ig_C1-set"/>
</dbReference>
<proteinExistence type="predicted"/>
<dbReference type="EMBL" id="CAUEEQ010033074">
    <property type="protein sequence ID" value="CAJ0951327.1"/>
    <property type="molecule type" value="Genomic_DNA"/>
</dbReference>
<evidence type="ECO:0000313" key="4">
    <source>
        <dbReference type="EMBL" id="CAJ0951327.1"/>
    </source>
</evidence>
<gene>
    <name evidence="4" type="ORF">RIMI_LOCUS13400847</name>
</gene>
<evidence type="ECO:0000313" key="5">
    <source>
        <dbReference type="Proteomes" id="UP001176940"/>
    </source>
</evidence>
<feature type="compositionally biased region" description="Polar residues" evidence="1">
    <location>
        <begin position="322"/>
        <end position="332"/>
    </location>
</feature>
<comment type="caution">
    <text evidence="4">The sequence shown here is derived from an EMBL/GenBank/DDBJ whole genome shotgun (WGS) entry which is preliminary data.</text>
</comment>
<evidence type="ECO:0000256" key="1">
    <source>
        <dbReference type="SAM" id="MobiDB-lite"/>
    </source>
</evidence>
<evidence type="ECO:0000256" key="2">
    <source>
        <dbReference type="SAM" id="Phobius"/>
    </source>
</evidence>
<dbReference type="InterPro" id="IPR012337">
    <property type="entry name" value="RNaseH-like_sf"/>
</dbReference>
<protein>
    <recommendedName>
        <fullName evidence="3">Ig-like domain-containing protein</fullName>
    </recommendedName>
</protein>
<name>A0ABN9LXR0_9NEOB</name>
<feature type="domain" description="Ig-like" evidence="3">
    <location>
        <begin position="492"/>
        <end position="578"/>
    </location>
</feature>